<reference evidence="15 16" key="1">
    <citation type="submission" date="2024-03" db="EMBL/GenBank/DDBJ databases">
        <title>The Acrasis kona genome and developmental transcriptomes reveal deep origins of eukaryotic multicellular pathways.</title>
        <authorList>
            <person name="Sheikh S."/>
            <person name="Fu C.-J."/>
            <person name="Brown M.W."/>
            <person name="Baldauf S.L."/>
        </authorList>
    </citation>
    <scope>NUCLEOTIDE SEQUENCE [LARGE SCALE GENOMIC DNA]</scope>
    <source>
        <strain evidence="15 16">ATCC MYA-3509</strain>
    </source>
</reference>
<dbReference type="GO" id="GO:0005789">
    <property type="term" value="C:endoplasmic reticulum membrane"/>
    <property type="evidence" value="ECO:0007669"/>
    <property type="project" value="UniProtKB-SubCell"/>
</dbReference>
<dbReference type="SUPFAM" id="SSF81995">
    <property type="entry name" value="beta-sandwich domain of Sec23/24"/>
    <property type="match status" value="1"/>
</dbReference>
<feature type="region of interest" description="Disordered" evidence="10">
    <location>
        <begin position="1"/>
        <end position="28"/>
    </location>
</feature>
<dbReference type="GO" id="GO:0000149">
    <property type="term" value="F:SNARE binding"/>
    <property type="evidence" value="ECO:0007669"/>
    <property type="project" value="TreeGrafter"/>
</dbReference>
<dbReference type="Pfam" id="PF04811">
    <property type="entry name" value="Sec23_trunk"/>
    <property type="match status" value="1"/>
</dbReference>
<feature type="compositionally biased region" description="Low complexity" evidence="10">
    <location>
        <begin position="14"/>
        <end position="28"/>
    </location>
</feature>
<keyword evidence="4" id="KW-0813">Transport</keyword>
<dbReference type="PANTHER" id="PTHR13803:SF39">
    <property type="entry name" value="SECRETORY 24AB, ISOFORM A"/>
    <property type="match status" value="1"/>
</dbReference>
<dbReference type="Pfam" id="PF08033">
    <property type="entry name" value="Sec23_BS"/>
    <property type="match status" value="1"/>
</dbReference>
<dbReference type="InterPro" id="IPR012990">
    <property type="entry name" value="Beta-sandwich_Sec23_24"/>
</dbReference>
<dbReference type="InterPro" id="IPR006895">
    <property type="entry name" value="Znf_Sec23_Sec24"/>
</dbReference>
<feature type="domain" description="Zinc finger Sec23/Sec24-type" evidence="11">
    <location>
        <begin position="229"/>
        <end position="267"/>
    </location>
</feature>
<dbReference type="Gene3D" id="3.40.50.410">
    <property type="entry name" value="von Willebrand factor, type A domain"/>
    <property type="match status" value="1"/>
</dbReference>
<dbReference type="GO" id="GO:0090110">
    <property type="term" value="P:COPII-coated vesicle cargo loading"/>
    <property type="evidence" value="ECO:0007669"/>
    <property type="project" value="TreeGrafter"/>
</dbReference>
<comment type="caution">
    <text evidence="15">The sequence shown here is derived from an EMBL/GenBank/DDBJ whole genome shotgun (WGS) entry which is preliminary data.</text>
</comment>
<dbReference type="InterPro" id="IPR036175">
    <property type="entry name" value="Sec23/24_helical_dom_sf"/>
</dbReference>
<dbReference type="InterPro" id="IPR006896">
    <property type="entry name" value="Sec23/24_trunk_dom"/>
</dbReference>
<accession>A0AAW2ZN44</accession>
<keyword evidence="9" id="KW-0472">Membrane</keyword>
<dbReference type="GO" id="GO:0006886">
    <property type="term" value="P:intracellular protein transport"/>
    <property type="evidence" value="ECO:0007669"/>
    <property type="project" value="InterPro"/>
</dbReference>
<dbReference type="GO" id="GO:0000139">
    <property type="term" value="C:Golgi membrane"/>
    <property type="evidence" value="ECO:0007669"/>
    <property type="project" value="UniProtKB-SubCell"/>
</dbReference>
<evidence type="ECO:0000313" key="15">
    <source>
        <dbReference type="EMBL" id="KAL0490170.1"/>
    </source>
</evidence>
<dbReference type="Gene3D" id="3.40.20.10">
    <property type="entry name" value="Severin"/>
    <property type="match status" value="1"/>
</dbReference>
<comment type="similarity">
    <text evidence="3">Belongs to the SEC23/SEC24 family. SEC24 subfamily.</text>
</comment>
<feature type="domain" description="Sec23/Sec24 trunk" evidence="12">
    <location>
        <begin position="304"/>
        <end position="558"/>
    </location>
</feature>
<feature type="region of interest" description="Disordered" evidence="10">
    <location>
        <begin position="40"/>
        <end position="62"/>
    </location>
</feature>
<dbReference type="SUPFAM" id="SSF82919">
    <property type="entry name" value="Zn-finger domain of Sec23/24"/>
    <property type="match status" value="1"/>
</dbReference>
<evidence type="ECO:0000259" key="11">
    <source>
        <dbReference type="Pfam" id="PF04810"/>
    </source>
</evidence>
<dbReference type="InterPro" id="IPR036174">
    <property type="entry name" value="Znf_Sec23_Sec24_sf"/>
</dbReference>
<name>A0AAW2ZN44_9EUKA</name>
<evidence type="ECO:0000313" key="16">
    <source>
        <dbReference type="Proteomes" id="UP001431209"/>
    </source>
</evidence>
<dbReference type="GO" id="GO:0070971">
    <property type="term" value="C:endoplasmic reticulum exit site"/>
    <property type="evidence" value="ECO:0007669"/>
    <property type="project" value="TreeGrafter"/>
</dbReference>
<keyword evidence="8" id="KW-0333">Golgi apparatus</keyword>
<dbReference type="Gene3D" id="1.20.120.730">
    <property type="entry name" value="Sec23/Sec24 helical domain"/>
    <property type="match status" value="1"/>
</dbReference>
<dbReference type="InterPro" id="IPR050550">
    <property type="entry name" value="SEC23_SEC24_subfamily"/>
</dbReference>
<feature type="domain" description="Sec23/Sec24 helical" evidence="13">
    <location>
        <begin position="665"/>
        <end position="770"/>
    </location>
</feature>
<protein>
    <submittedName>
        <fullName evidence="15">Protein transport protein SEC24</fullName>
    </submittedName>
</protein>
<dbReference type="InterPro" id="IPR036465">
    <property type="entry name" value="vWFA_dom_sf"/>
</dbReference>
<evidence type="ECO:0000256" key="5">
    <source>
        <dbReference type="ARBA" id="ARBA00022824"/>
    </source>
</evidence>
<keyword evidence="16" id="KW-1185">Reference proteome</keyword>
<dbReference type="GO" id="GO:0030127">
    <property type="term" value="C:COPII vesicle coat"/>
    <property type="evidence" value="ECO:0007669"/>
    <property type="project" value="InterPro"/>
</dbReference>
<feature type="domain" description="Sec23/Sec24 beta-sandwich" evidence="14">
    <location>
        <begin position="570"/>
        <end position="654"/>
    </location>
</feature>
<dbReference type="SUPFAM" id="SSF53300">
    <property type="entry name" value="vWA-like"/>
    <property type="match status" value="1"/>
</dbReference>
<evidence type="ECO:0000256" key="6">
    <source>
        <dbReference type="ARBA" id="ARBA00022892"/>
    </source>
</evidence>
<dbReference type="Proteomes" id="UP001431209">
    <property type="component" value="Unassembled WGS sequence"/>
</dbReference>
<dbReference type="InterPro" id="IPR029006">
    <property type="entry name" value="ADF-H/Gelsolin-like_dom_sf"/>
</dbReference>
<comment type="subcellular location">
    <subcellularLocation>
        <location evidence="2">Endoplasmic reticulum membrane</location>
    </subcellularLocation>
    <subcellularLocation>
        <location evidence="1">Golgi apparatus membrane</location>
    </subcellularLocation>
</comment>
<dbReference type="GO" id="GO:0008270">
    <property type="term" value="F:zinc ion binding"/>
    <property type="evidence" value="ECO:0007669"/>
    <property type="project" value="InterPro"/>
</dbReference>
<evidence type="ECO:0000256" key="8">
    <source>
        <dbReference type="ARBA" id="ARBA00023034"/>
    </source>
</evidence>
<evidence type="ECO:0000256" key="1">
    <source>
        <dbReference type="ARBA" id="ARBA00004394"/>
    </source>
</evidence>
<dbReference type="SUPFAM" id="SSF81811">
    <property type="entry name" value="Helical domain of Sec23/24"/>
    <property type="match status" value="1"/>
</dbReference>
<evidence type="ECO:0000256" key="2">
    <source>
        <dbReference type="ARBA" id="ARBA00004586"/>
    </source>
</evidence>
<evidence type="ECO:0000256" key="7">
    <source>
        <dbReference type="ARBA" id="ARBA00022927"/>
    </source>
</evidence>
<dbReference type="InterPro" id="IPR006900">
    <property type="entry name" value="Sec23/24_helical_dom"/>
</dbReference>
<dbReference type="Pfam" id="PF04810">
    <property type="entry name" value="zf-Sec23_Sec24"/>
    <property type="match status" value="1"/>
</dbReference>
<evidence type="ECO:0000259" key="13">
    <source>
        <dbReference type="Pfam" id="PF04815"/>
    </source>
</evidence>
<dbReference type="PANTHER" id="PTHR13803">
    <property type="entry name" value="SEC24-RELATED PROTEIN"/>
    <property type="match status" value="1"/>
</dbReference>
<dbReference type="Gene3D" id="2.30.30.380">
    <property type="entry name" value="Zn-finger domain of Sec23/24"/>
    <property type="match status" value="1"/>
</dbReference>
<evidence type="ECO:0000259" key="12">
    <source>
        <dbReference type="Pfam" id="PF04811"/>
    </source>
</evidence>
<proteinExistence type="inferred from homology"/>
<keyword evidence="5" id="KW-0256">Endoplasmic reticulum</keyword>
<gene>
    <name evidence="15" type="ORF">AKO1_006649</name>
</gene>
<dbReference type="Gene3D" id="2.60.40.1670">
    <property type="entry name" value="beta-sandwich domain of Sec23/24"/>
    <property type="match status" value="1"/>
</dbReference>
<keyword evidence="6" id="KW-0931">ER-Golgi transport</keyword>
<dbReference type="EMBL" id="JAOPGA020001648">
    <property type="protein sequence ID" value="KAL0490170.1"/>
    <property type="molecule type" value="Genomic_DNA"/>
</dbReference>
<organism evidence="15 16">
    <name type="scientific">Acrasis kona</name>
    <dbReference type="NCBI Taxonomy" id="1008807"/>
    <lineage>
        <taxon>Eukaryota</taxon>
        <taxon>Discoba</taxon>
        <taxon>Heterolobosea</taxon>
        <taxon>Tetramitia</taxon>
        <taxon>Eutetramitia</taxon>
        <taxon>Acrasidae</taxon>
        <taxon>Acrasis</taxon>
    </lineage>
</organism>
<evidence type="ECO:0000256" key="4">
    <source>
        <dbReference type="ARBA" id="ARBA00022448"/>
    </source>
</evidence>
<evidence type="ECO:0000256" key="9">
    <source>
        <dbReference type="ARBA" id="ARBA00023136"/>
    </source>
</evidence>
<dbReference type="AlphaFoldDB" id="A0AAW2ZN44"/>
<evidence type="ECO:0000256" key="3">
    <source>
        <dbReference type="ARBA" id="ARBA00008334"/>
    </source>
</evidence>
<evidence type="ECO:0000259" key="14">
    <source>
        <dbReference type="Pfam" id="PF08033"/>
    </source>
</evidence>
<sequence>MPQQHQFHNAHTGAYQPNQPYVQQQQPQVALPPTIDELRQGVSSANSSPVGYGPGGFQTRSAYPSNPNSPIFPPSNMFNQQQQQPPLPPVYNQNQQFDALSAQMANLNVAQQVDSTSAVQQQLERHVVANQADGLPRPTLLHFHDQKQSIQPDVTSLFARAARNPEFSNIPFSRAQSSGRYMRPTVTCVPNAPALAKKWNLPLGVILHPLADQTFEGEIPTVHMGNAGIVRCLQCKTYINPFVTFLEFGKKWQCNMCKCVNDVPKAYYCALDEAGIRKDLAHRKELIYGSVEYIAPQEYMARVPQPPVYFFVMDVSYNAILSGSLVGMANAILSSLDQMIKNGNGRTMVGFITFDSSIHFYSLNPKLTQPQMLVVGELNDSLLPLPSDLLVNLEDSRAVVTALLEKFASGQMFGTTQNVESALGAALNAAGRVLGRVGGKLTVSLANLPTLGPNALSNREDSNLYGTDNENKLLQPVDNRFKEFALLYSRDHICCDLYLVSCGNTRSNHSTANSNSNQYLDLASLTCLSKFTGGDCRYYTFSGQPNVDADHAFRHSLKSDLQRSLTRVTGFEAVMRVRCSTGFEICNFYGNFFIRGHDLLALPNIDADKAFAVEVKLSGGQIVTPNACMQCAVLYTSSDGERRIRVHNICLPITSNLADLYKSADTPATINLMARIAADNSPKRGMPSMRNRIRDDIVNTLRNYRDLIKSTSNQSYANHNNQLVLPDSIKLLPLMAGALAKQESLLGGKEIGADERMFYLHLMGTSSVYETSAMIHPLLFNLDQIQASLQGQDLFLNLEEDEEEEEEEGGGNDLDDYDERRTAASRSRLDYNKVQLCPLNSRLIDAENGFLVLCDARSIYVYLGKKYASDQSFYQSICECISKLNHVVVDDGGARGGGDLVDKCFDLCMHLRSLYANNMPVKFVNRHPELYRRAFMRKLVEDKTIDSTLSYEEFLQHVYTSMASQ</sequence>
<keyword evidence="7" id="KW-0653">Protein transport</keyword>
<dbReference type="Pfam" id="PF04815">
    <property type="entry name" value="Sec23_helical"/>
    <property type="match status" value="1"/>
</dbReference>
<evidence type="ECO:0000256" key="10">
    <source>
        <dbReference type="SAM" id="MobiDB-lite"/>
    </source>
</evidence>